<keyword evidence="5" id="KW-1185">Reference proteome</keyword>
<dbReference type="eggNOG" id="ENOG502S0H0">
    <property type="taxonomic scope" value="Eukaryota"/>
</dbReference>
<feature type="region of interest" description="Disordered" evidence="3">
    <location>
        <begin position="44"/>
        <end position="65"/>
    </location>
</feature>
<dbReference type="GO" id="GO:0005739">
    <property type="term" value="C:mitochondrion"/>
    <property type="evidence" value="ECO:0007669"/>
    <property type="project" value="TreeGrafter"/>
</dbReference>
<dbReference type="Proteomes" id="UP000266841">
    <property type="component" value="Unassembled WGS sequence"/>
</dbReference>
<feature type="compositionally biased region" description="Basic and acidic residues" evidence="3">
    <location>
        <begin position="48"/>
        <end position="65"/>
    </location>
</feature>
<evidence type="ECO:0000256" key="1">
    <source>
        <dbReference type="ARBA" id="ARBA00023128"/>
    </source>
</evidence>
<sequence>MNRLCRAAVATANRALPPRRPLAAAATAPPRSATSRNAVLAATTRRWYRGDSGPEERHTNTDDSTLAREEALWEKARPRYDAILERHTNTDHDDDVRRRRLVYRSKQRGWLEVDLLLGTWAAQHVPALSKGDLDEFERFVNLETIDIYNVLTLRADVPEELRSQKEGETSLAERIQLWAKESPLGKADRQKYVEVKTAHNLI</sequence>
<evidence type="ECO:0000256" key="2">
    <source>
        <dbReference type="ARBA" id="ARBA00023186"/>
    </source>
</evidence>
<dbReference type="SUPFAM" id="SSF109910">
    <property type="entry name" value="YgfY-like"/>
    <property type="match status" value="1"/>
</dbReference>
<protein>
    <recommendedName>
        <fullName evidence="6">Succinate dehydrogenase assembly factor 2, mitochondrial</fullName>
    </recommendedName>
</protein>
<evidence type="ECO:0000313" key="5">
    <source>
        <dbReference type="Proteomes" id="UP000266841"/>
    </source>
</evidence>
<evidence type="ECO:0000256" key="3">
    <source>
        <dbReference type="SAM" id="MobiDB-lite"/>
    </source>
</evidence>
<dbReference type="InterPro" id="IPR036714">
    <property type="entry name" value="SDH_sf"/>
</dbReference>
<dbReference type="OrthoDB" id="284292at2759"/>
<name>K0SAX2_THAOC</name>
<comment type="caution">
    <text evidence="4">The sequence shown here is derived from an EMBL/GenBank/DDBJ whole genome shotgun (WGS) entry which is preliminary data.</text>
</comment>
<gene>
    <name evidence="4" type="ORF">THAOC_16942</name>
</gene>
<evidence type="ECO:0008006" key="6">
    <source>
        <dbReference type="Google" id="ProtNLM"/>
    </source>
</evidence>
<dbReference type="AlphaFoldDB" id="K0SAX2"/>
<dbReference type="InterPro" id="IPR005631">
    <property type="entry name" value="SDH"/>
</dbReference>
<dbReference type="GO" id="GO:0006121">
    <property type="term" value="P:mitochondrial electron transport, succinate to ubiquinone"/>
    <property type="evidence" value="ECO:0007669"/>
    <property type="project" value="TreeGrafter"/>
</dbReference>
<dbReference type="GO" id="GO:0006099">
    <property type="term" value="P:tricarboxylic acid cycle"/>
    <property type="evidence" value="ECO:0007669"/>
    <property type="project" value="TreeGrafter"/>
</dbReference>
<dbReference type="PANTHER" id="PTHR12469">
    <property type="entry name" value="PROTEIN EMI5 HOMOLOG, MITOCHONDRIAL"/>
    <property type="match status" value="1"/>
</dbReference>
<keyword evidence="2" id="KW-0143">Chaperone</keyword>
<dbReference type="PANTHER" id="PTHR12469:SF2">
    <property type="entry name" value="SUCCINATE DEHYDROGENASE ASSEMBLY FACTOR 2, MITOCHONDRIAL"/>
    <property type="match status" value="1"/>
</dbReference>
<dbReference type="OMA" id="ERIQKWA"/>
<proteinExistence type="predicted"/>
<evidence type="ECO:0000313" key="4">
    <source>
        <dbReference type="EMBL" id="EJK62450.1"/>
    </source>
</evidence>
<reference evidence="4 5" key="1">
    <citation type="journal article" date="2012" name="Genome Biol.">
        <title>Genome and low-iron response of an oceanic diatom adapted to chronic iron limitation.</title>
        <authorList>
            <person name="Lommer M."/>
            <person name="Specht M."/>
            <person name="Roy A.S."/>
            <person name="Kraemer L."/>
            <person name="Andreson R."/>
            <person name="Gutowska M.A."/>
            <person name="Wolf J."/>
            <person name="Bergner S.V."/>
            <person name="Schilhabel M.B."/>
            <person name="Klostermeier U.C."/>
            <person name="Beiko R.G."/>
            <person name="Rosenstiel P."/>
            <person name="Hippler M."/>
            <person name="Laroche J."/>
        </authorList>
    </citation>
    <scope>NUCLEOTIDE SEQUENCE [LARGE SCALE GENOMIC DNA]</scope>
    <source>
        <strain evidence="4 5">CCMP1005</strain>
    </source>
</reference>
<organism evidence="4 5">
    <name type="scientific">Thalassiosira oceanica</name>
    <name type="common">Marine diatom</name>
    <dbReference type="NCBI Taxonomy" id="159749"/>
    <lineage>
        <taxon>Eukaryota</taxon>
        <taxon>Sar</taxon>
        <taxon>Stramenopiles</taxon>
        <taxon>Ochrophyta</taxon>
        <taxon>Bacillariophyta</taxon>
        <taxon>Coscinodiscophyceae</taxon>
        <taxon>Thalassiosirophycidae</taxon>
        <taxon>Thalassiosirales</taxon>
        <taxon>Thalassiosiraceae</taxon>
        <taxon>Thalassiosira</taxon>
    </lineage>
</organism>
<dbReference type="GO" id="GO:0034553">
    <property type="term" value="P:mitochondrial respiratory chain complex II assembly"/>
    <property type="evidence" value="ECO:0007669"/>
    <property type="project" value="TreeGrafter"/>
</dbReference>
<accession>K0SAX2</accession>
<dbReference type="FunFam" id="1.10.150.250:FF:000004">
    <property type="entry name" value="Succinate dehydrogenase assembly factor 2, mitochondrial"/>
    <property type="match status" value="1"/>
</dbReference>
<dbReference type="Gene3D" id="1.10.150.250">
    <property type="entry name" value="Flavinator of succinate dehydrogenase"/>
    <property type="match status" value="1"/>
</dbReference>
<keyword evidence="1" id="KW-0496">Mitochondrion</keyword>
<dbReference type="Pfam" id="PF03937">
    <property type="entry name" value="Sdh5"/>
    <property type="match status" value="1"/>
</dbReference>
<dbReference type="EMBL" id="AGNL01018878">
    <property type="protein sequence ID" value="EJK62450.1"/>
    <property type="molecule type" value="Genomic_DNA"/>
</dbReference>